<dbReference type="AlphaFoldDB" id="A0A6A4LS21"/>
<dbReference type="InterPro" id="IPR016135">
    <property type="entry name" value="UBQ-conjugating_enzyme/RWD"/>
</dbReference>
<evidence type="ECO:0000313" key="1">
    <source>
        <dbReference type="EMBL" id="KAE9457327.1"/>
    </source>
</evidence>
<dbReference type="Gene3D" id="3.10.110.10">
    <property type="entry name" value="Ubiquitin Conjugating Enzyme"/>
    <property type="match status" value="1"/>
</dbReference>
<sequence length="177" mass="19753">MKIHVGQVTPWLLFKSAPASHVPRHRAGNRAATTGWQDPKDSQFSDHFDAFWLAAEELIDRTDPTESESDESDKAHEAVPSSIANLLDKPLKELEILINPNLLLPLHLICNDYFPGILPPPQFWQPRVWHMAQALCLGLAPWLAAETPILVDSGMIKHKDHAASSIVSSEFSVLLRL</sequence>
<dbReference type="OrthoDB" id="10506020at2759"/>
<accession>A0A6A4LS21</accession>
<feature type="non-terminal residue" evidence="1">
    <location>
        <position position="1"/>
    </location>
</feature>
<organism evidence="1 2">
    <name type="scientific">Rhododendron williamsianum</name>
    <dbReference type="NCBI Taxonomy" id="262921"/>
    <lineage>
        <taxon>Eukaryota</taxon>
        <taxon>Viridiplantae</taxon>
        <taxon>Streptophyta</taxon>
        <taxon>Embryophyta</taxon>
        <taxon>Tracheophyta</taxon>
        <taxon>Spermatophyta</taxon>
        <taxon>Magnoliopsida</taxon>
        <taxon>eudicotyledons</taxon>
        <taxon>Gunneridae</taxon>
        <taxon>Pentapetalae</taxon>
        <taxon>asterids</taxon>
        <taxon>Ericales</taxon>
        <taxon>Ericaceae</taxon>
        <taxon>Ericoideae</taxon>
        <taxon>Rhodoreae</taxon>
        <taxon>Rhododendron</taxon>
    </lineage>
</organism>
<comment type="caution">
    <text evidence="1">The sequence shown here is derived from an EMBL/GenBank/DDBJ whole genome shotgun (WGS) entry which is preliminary data.</text>
</comment>
<reference evidence="1 2" key="1">
    <citation type="journal article" date="2019" name="Genome Biol. Evol.">
        <title>The Rhododendron genome and chromosomal organization provide insight into shared whole-genome duplications across the heath family (Ericaceae).</title>
        <authorList>
            <person name="Soza V.L."/>
            <person name="Lindsley D."/>
            <person name="Waalkes A."/>
            <person name="Ramage E."/>
            <person name="Patwardhan R.P."/>
            <person name="Burton J.N."/>
            <person name="Adey A."/>
            <person name="Kumar A."/>
            <person name="Qiu R."/>
            <person name="Shendure J."/>
            <person name="Hall B."/>
        </authorList>
    </citation>
    <scope>NUCLEOTIDE SEQUENCE [LARGE SCALE GENOMIC DNA]</scope>
    <source>
        <strain evidence="1">RSF 1966-606</strain>
    </source>
</reference>
<keyword evidence="2" id="KW-1185">Reference proteome</keyword>
<protein>
    <submittedName>
        <fullName evidence="1">Uncharacterized protein</fullName>
    </submittedName>
</protein>
<dbReference type="Proteomes" id="UP000428333">
    <property type="component" value="Linkage Group LG06"/>
</dbReference>
<dbReference type="GO" id="GO:0071569">
    <property type="term" value="P:protein ufmylation"/>
    <property type="evidence" value="ECO:0007669"/>
    <property type="project" value="InterPro"/>
</dbReference>
<dbReference type="GO" id="GO:0061657">
    <property type="term" value="F:UFM1 conjugating enzyme activity"/>
    <property type="evidence" value="ECO:0007669"/>
    <property type="project" value="InterPro"/>
</dbReference>
<dbReference type="InterPro" id="IPR014806">
    <property type="entry name" value="Ufc1"/>
</dbReference>
<dbReference type="Pfam" id="PF08694">
    <property type="entry name" value="UFC1"/>
    <property type="match status" value="1"/>
</dbReference>
<name>A0A6A4LS21_9ERIC</name>
<evidence type="ECO:0000313" key="2">
    <source>
        <dbReference type="Proteomes" id="UP000428333"/>
    </source>
</evidence>
<proteinExistence type="predicted"/>
<gene>
    <name evidence="1" type="ORF">C3L33_10784</name>
</gene>
<dbReference type="EMBL" id="QEFC01001519">
    <property type="protein sequence ID" value="KAE9457327.1"/>
    <property type="molecule type" value="Genomic_DNA"/>
</dbReference>